<gene>
    <name evidence="3" type="ORF">METZ01_LOCUS81983</name>
</gene>
<keyword evidence="2" id="KW-1133">Transmembrane helix</keyword>
<dbReference type="PANTHER" id="PTHR43215:SF14">
    <property type="entry name" value="RADIAL SPOKE HEAD 1 HOMOLOG"/>
    <property type="match status" value="1"/>
</dbReference>
<dbReference type="FunFam" id="2.20.110.10:FF:000002">
    <property type="entry name" value="Phosphatidylinositol 4-phosphate 5-kinase 8"/>
    <property type="match status" value="1"/>
</dbReference>
<reference evidence="3" key="1">
    <citation type="submission" date="2018-05" db="EMBL/GenBank/DDBJ databases">
        <authorList>
            <person name="Lanie J.A."/>
            <person name="Ng W.-L."/>
            <person name="Kazmierczak K.M."/>
            <person name="Andrzejewski T.M."/>
            <person name="Davidsen T.M."/>
            <person name="Wayne K.J."/>
            <person name="Tettelin H."/>
            <person name="Glass J.I."/>
            <person name="Rusch D."/>
            <person name="Podicherti R."/>
            <person name="Tsui H.-C.T."/>
            <person name="Winkler M.E."/>
        </authorList>
    </citation>
    <scope>NUCLEOTIDE SEQUENCE</scope>
</reference>
<evidence type="ECO:0000313" key="3">
    <source>
        <dbReference type="EMBL" id="SVA29129.1"/>
    </source>
</evidence>
<dbReference type="SUPFAM" id="SSF82185">
    <property type="entry name" value="Histone H3 K4-specific methyltransferase SET7/9 N-terminal domain"/>
    <property type="match status" value="3"/>
</dbReference>
<evidence type="ECO:0000256" key="1">
    <source>
        <dbReference type="ARBA" id="ARBA00022737"/>
    </source>
</evidence>
<sequence>MKQTKINTVQNKLIKISMEQKFSVLLLFTLFFTSIFFAVPFFSTSILAQSKETGVLYLWEISSGKVWKSFGDDETQQKYKGEIKEEKPEGLGVTLFSDGTKYMGQWHDGMQHGQGTFIFTSGEKVTGEWKENAEWNITKYDINGKIIAKYADGVLLIDNKKEGVLFFRKEFGSMEWFEAGDEEQDYIYEGEIENDKPNGWGTFTYPSGSVYEGEFKEGKFHGQGTFTSVEGKKGVGEFKENKPWNVTEFDKDDKIISRYTDGVEIIEKKLVGVLFTRKEKGKWIWYENGVEDEGGKYEGEIENDRPNGKGTLIYRNGTRYDGEYTDGAWNGMGTFYFPDGEKWVGEFREDAPWNINWFDRDGNIIAKWGNGVKLK</sequence>
<dbReference type="AlphaFoldDB" id="A0A381ULX8"/>
<proteinExistence type="predicted"/>
<keyword evidence="1" id="KW-0677">Repeat</keyword>
<dbReference type="EMBL" id="UINC01006702">
    <property type="protein sequence ID" value="SVA29129.1"/>
    <property type="molecule type" value="Genomic_DNA"/>
</dbReference>
<keyword evidence="2" id="KW-0472">Membrane</keyword>
<keyword evidence="2" id="KW-0812">Transmembrane</keyword>
<dbReference type="InterPro" id="IPR003409">
    <property type="entry name" value="MORN"/>
</dbReference>
<dbReference type="SMART" id="SM00698">
    <property type="entry name" value="MORN"/>
    <property type="match status" value="6"/>
</dbReference>
<name>A0A381ULX8_9ZZZZ</name>
<dbReference type="Pfam" id="PF02493">
    <property type="entry name" value="MORN"/>
    <property type="match status" value="6"/>
</dbReference>
<feature type="transmembrane region" description="Helical" evidence="2">
    <location>
        <begin position="21"/>
        <end position="42"/>
    </location>
</feature>
<evidence type="ECO:0008006" key="4">
    <source>
        <dbReference type="Google" id="ProtNLM"/>
    </source>
</evidence>
<dbReference type="PANTHER" id="PTHR43215">
    <property type="entry name" value="RADIAL SPOKE HEAD 1 HOMOLOG"/>
    <property type="match status" value="1"/>
</dbReference>
<dbReference type="Gene3D" id="2.20.110.10">
    <property type="entry name" value="Histone H3 K4-specific methyltransferase SET7/9 N-terminal domain"/>
    <property type="match status" value="3"/>
</dbReference>
<protein>
    <recommendedName>
        <fullName evidence="4">MORN repeat protein</fullName>
    </recommendedName>
</protein>
<organism evidence="3">
    <name type="scientific">marine metagenome</name>
    <dbReference type="NCBI Taxonomy" id="408172"/>
    <lineage>
        <taxon>unclassified sequences</taxon>
        <taxon>metagenomes</taxon>
        <taxon>ecological metagenomes</taxon>
    </lineage>
</organism>
<accession>A0A381ULX8</accession>
<evidence type="ECO:0000256" key="2">
    <source>
        <dbReference type="SAM" id="Phobius"/>
    </source>
</evidence>